<reference evidence="1" key="1">
    <citation type="submission" date="2018-04" db="EMBL/GenBank/DDBJ databases">
        <title>Transcriptome of Schizaphis graminum biotype I.</title>
        <authorList>
            <person name="Scully E.D."/>
            <person name="Geib S.M."/>
            <person name="Palmer N.A."/>
            <person name="Koch K."/>
            <person name="Bradshaw J."/>
            <person name="Heng-Moss T."/>
            <person name="Sarath G."/>
        </authorList>
    </citation>
    <scope>NUCLEOTIDE SEQUENCE</scope>
</reference>
<dbReference type="EMBL" id="GGMR01019557">
    <property type="protein sequence ID" value="MBY32176.1"/>
    <property type="molecule type" value="Transcribed_RNA"/>
</dbReference>
<accession>A0A2S2PTK6</accession>
<proteinExistence type="predicted"/>
<evidence type="ECO:0000313" key="1">
    <source>
        <dbReference type="EMBL" id="MBY32176.1"/>
    </source>
</evidence>
<protein>
    <submittedName>
        <fullName evidence="1">Uncharacterized protein</fullName>
    </submittedName>
</protein>
<sequence length="115" mass="13542">MKILINSQKKLNWFIHLPHFVSALIKILSRFISNNLSETIRKMMQKLFSDSFLMNYSFIGFKGKNNFSTLQCCSVIFEAVRSIKKYSDTPNMDIEKPIKNWMAQATQRIKMKNNK</sequence>
<gene>
    <name evidence="1" type="ORF">g.14044</name>
</gene>
<dbReference type="AlphaFoldDB" id="A0A2S2PTK6"/>
<name>A0A2S2PTK6_SCHGA</name>
<organism evidence="1">
    <name type="scientific">Schizaphis graminum</name>
    <name type="common">Green bug aphid</name>
    <dbReference type="NCBI Taxonomy" id="13262"/>
    <lineage>
        <taxon>Eukaryota</taxon>
        <taxon>Metazoa</taxon>
        <taxon>Ecdysozoa</taxon>
        <taxon>Arthropoda</taxon>
        <taxon>Hexapoda</taxon>
        <taxon>Insecta</taxon>
        <taxon>Pterygota</taxon>
        <taxon>Neoptera</taxon>
        <taxon>Paraneoptera</taxon>
        <taxon>Hemiptera</taxon>
        <taxon>Sternorrhyncha</taxon>
        <taxon>Aphidomorpha</taxon>
        <taxon>Aphidoidea</taxon>
        <taxon>Aphididae</taxon>
        <taxon>Aphidini</taxon>
        <taxon>Schizaphis</taxon>
    </lineage>
</organism>